<dbReference type="GO" id="GO:0052699">
    <property type="term" value="P:ergothioneine biosynthetic process"/>
    <property type="evidence" value="ECO:0007669"/>
    <property type="project" value="InterPro"/>
</dbReference>
<evidence type="ECO:0000313" key="7">
    <source>
        <dbReference type="Proteomes" id="UP001143486"/>
    </source>
</evidence>
<evidence type="ECO:0000313" key="6">
    <source>
        <dbReference type="EMBL" id="GLK51047.1"/>
    </source>
</evidence>
<dbReference type="AlphaFoldDB" id="A0A9W6IIN9"/>
<dbReference type="PANTHER" id="PTHR23150:SF36">
    <property type="entry name" value="HERCYNINE OXYGENASE"/>
    <property type="match status" value="1"/>
</dbReference>
<evidence type="ECO:0000256" key="1">
    <source>
        <dbReference type="ARBA" id="ARBA00023002"/>
    </source>
</evidence>
<keyword evidence="1" id="KW-0560">Oxidoreductase</keyword>
<dbReference type="NCBIfam" id="TIGR03440">
    <property type="entry name" value="egtB_TIGR03440"/>
    <property type="match status" value="1"/>
</dbReference>
<dbReference type="InterPro" id="IPR017806">
    <property type="entry name" value="EgtB"/>
</dbReference>
<dbReference type="InterPro" id="IPR051043">
    <property type="entry name" value="Sulfatase_Mod_Factor_Kinase"/>
</dbReference>
<dbReference type="Gene3D" id="3.90.1580.10">
    <property type="entry name" value="paralog of FGE (formylglycine-generating enzyme)"/>
    <property type="match status" value="2"/>
</dbReference>
<dbReference type="EMBL" id="BSFE01000001">
    <property type="protein sequence ID" value="GLK51047.1"/>
    <property type="molecule type" value="Genomic_DNA"/>
</dbReference>
<name>A0A9W6IIN9_9PROT</name>
<gene>
    <name evidence="6" type="ORF">GCM10017621_05550</name>
</gene>
<accession>A0A9W6IIN9</accession>
<reference evidence="6" key="1">
    <citation type="journal article" date="2014" name="Int. J. Syst. Evol. Microbiol.">
        <title>Complete genome sequence of Corynebacterium casei LMG S-19264T (=DSM 44701T), isolated from a smear-ripened cheese.</title>
        <authorList>
            <consortium name="US DOE Joint Genome Institute (JGI-PGF)"/>
            <person name="Walter F."/>
            <person name="Albersmeier A."/>
            <person name="Kalinowski J."/>
            <person name="Ruckert C."/>
        </authorList>
    </citation>
    <scope>NUCLEOTIDE SEQUENCE</scope>
    <source>
        <strain evidence="6">VKM B-1513</strain>
    </source>
</reference>
<dbReference type="InterPro" id="IPR042095">
    <property type="entry name" value="SUMF_sf"/>
</dbReference>
<keyword evidence="7" id="KW-1185">Reference proteome</keyword>
<evidence type="ECO:0000259" key="4">
    <source>
        <dbReference type="Pfam" id="PF03781"/>
    </source>
</evidence>
<comment type="caution">
    <text evidence="6">The sequence shown here is derived from an EMBL/GenBank/DDBJ whole genome shotgun (WGS) entry which is preliminary data.</text>
</comment>
<dbReference type="Proteomes" id="UP001143486">
    <property type="component" value="Unassembled WGS sequence"/>
</dbReference>
<dbReference type="PANTHER" id="PTHR23150">
    <property type="entry name" value="SULFATASE MODIFYING FACTOR 1, 2"/>
    <property type="match status" value="1"/>
</dbReference>
<evidence type="ECO:0000259" key="5">
    <source>
        <dbReference type="Pfam" id="PF12867"/>
    </source>
</evidence>
<evidence type="ECO:0000256" key="2">
    <source>
        <dbReference type="ARBA" id="ARBA00023004"/>
    </source>
</evidence>
<reference evidence="6" key="2">
    <citation type="submission" date="2023-01" db="EMBL/GenBank/DDBJ databases">
        <authorList>
            <person name="Sun Q."/>
            <person name="Evtushenko L."/>
        </authorList>
    </citation>
    <scope>NUCLEOTIDE SEQUENCE</scope>
    <source>
        <strain evidence="6">VKM B-1513</strain>
    </source>
</reference>
<dbReference type="Pfam" id="PF12867">
    <property type="entry name" value="DinB_2"/>
    <property type="match status" value="1"/>
</dbReference>
<dbReference type="RefSeq" id="WP_271185440.1">
    <property type="nucleotide sequence ID" value="NZ_BSFE01000001.1"/>
</dbReference>
<dbReference type="InterPro" id="IPR016187">
    <property type="entry name" value="CTDL_fold"/>
</dbReference>
<dbReference type="SUPFAM" id="SSF109854">
    <property type="entry name" value="DinB/YfiT-like putative metalloenzymes"/>
    <property type="match status" value="1"/>
</dbReference>
<keyword evidence="2" id="KW-0408">Iron</keyword>
<evidence type="ECO:0000256" key="3">
    <source>
        <dbReference type="ARBA" id="ARBA00037882"/>
    </source>
</evidence>
<protein>
    <submittedName>
        <fullName evidence="6">Ergothioneine biosynthesis protein EgtB</fullName>
    </submittedName>
</protein>
<feature type="domain" description="Sulfatase-modifying factor enzyme-like" evidence="4">
    <location>
        <begin position="343"/>
        <end position="420"/>
    </location>
</feature>
<organism evidence="6 7">
    <name type="scientific">Maricaulis virginensis</name>
    <dbReference type="NCBI Taxonomy" id="144022"/>
    <lineage>
        <taxon>Bacteria</taxon>
        <taxon>Pseudomonadati</taxon>
        <taxon>Pseudomonadota</taxon>
        <taxon>Alphaproteobacteria</taxon>
        <taxon>Maricaulales</taxon>
        <taxon>Maricaulaceae</taxon>
        <taxon>Maricaulis</taxon>
    </lineage>
</organism>
<dbReference type="InterPro" id="IPR024775">
    <property type="entry name" value="DinB-like"/>
</dbReference>
<dbReference type="InterPro" id="IPR005532">
    <property type="entry name" value="SUMF_dom"/>
</dbReference>
<comment type="pathway">
    <text evidence="3">Amino-acid biosynthesis; ergothioneine biosynthesis.</text>
</comment>
<dbReference type="InterPro" id="IPR034660">
    <property type="entry name" value="DinB/YfiT-like"/>
</dbReference>
<dbReference type="SUPFAM" id="SSF56436">
    <property type="entry name" value="C-type lectin-like"/>
    <property type="match status" value="1"/>
</dbReference>
<feature type="domain" description="Sulfatase-modifying factor enzyme-like" evidence="4">
    <location>
        <begin position="201"/>
        <end position="340"/>
    </location>
</feature>
<proteinExistence type="predicted"/>
<feature type="domain" description="DinB-like" evidence="5">
    <location>
        <begin position="39"/>
        <end position="166"/>
    </location>
</feature>
<dbReference type="Pfam" id="PF03781">
    <property type="entry name" value="FGE-sulfatase"/>
    <property type="match status" value="2"/>
</dbReference>
<sequence>MAHDISETIEDRIQALRPGRGETGEPAGSLKAGSAVDRFARVRGRTVALAAPLSDADATVQSMPDASPAKWHLAHTSWFFEAFVIAPERGEAARFDADYAFLFNSYYDAVGDRHARPHRGMLTRPTLEAVFDYRRHVDRHMHALLSDGNARALAMLELGLAHEEQHQELFLTDILHLFAQNPLKPVYAADAPQPQPVAGEAQWVAFEGGLAAIGSDPDGFHYDCEGPVHEARLYPFELASRVVTNREWLEFIADGGYARPAFWMSDGFAQCQAEGWQAPLYWFSTPDGWHTMTLRGAQPVDPDAPVCHVSHYEADAFARWAGGRLPTEQEWEHAARTAKPGALHGLYTDVWEWTSSAFAAYPGYCPPDGAIGEYNGKFMSGTMVLRGASCATAEGHARPGYRNFFHPAKRWQFTGLRLARDTR</sequence>